<dbReference type="FunFam" id="3.40.50.11040:FF:000002">
    <property type="entry name" value="RNA cytidine acetyltransferase"/>
    <property type="match status" value="1"/>
</dbReference>
<evidence type="ECO:0000256" key="10">
    <source>
        <dbReference type="ARBA" id="ARBA00068357"/>
    </source>
</evidence>
<evidence type="ECO:0000256" key="6">
    <source>
        <dbReference type="ARBA" id="ARBA00022840"/>
    </source>
</evidence>
<dbReference type="Gene3D" id="3.40.50.11040">
    <property type="match status" value="1"/>
</dbReference>
<dbReference type="PANTHER" id="PTHR10925:SF5">
    <property type="entry name" value="RNA CYTIDINE ACETYLTRANSFERASE"/>
    <property type="match status" value="1"/>
</dbReference>
<reference evidence="17" key="1">
    <citation type="submission" date="2023-10" db="EMBL/GenBank/DDBJ databases">
        <authorList>
            <person name="Domelevo Entfellner J.-B."/>
        </authorList>
    </citation>
    <scope>NUCLEOTIDE SEQUENCE</scope>
</reference>
<evidence type="ECO:0000313" key="17">
    <source>
        <dbReference type="EMBL" id="CAJ1937961.1"/>
    </source>
</evidence>
<sequence>MRKKVDERIRTLIENGVRTRHRSMFVIIGDKSRDQIVNLHYMLSKAQIKSRPTVLWCYKDKLELSSHKKKRSKQIKKLMQRGLYDPDKGDSFELFVASGGLTYCLYKESERILGNTFGMCVLQDFEALTPNLLARTIETVEGGGLIILLLRSLSSLTSLYTMVMDVHDRFRTESHSEATGRFNERFLLSLASCKACVVMDDELNVLPISSHIRCITPVPTKEDSNELSEAEQELKNLKEQLNEDFPVGPLIRKCCTMDQGKAVVTFLDAILDKTLRSTVALLAARGRGKSAALGLSIAGAIAVGYSNIFVTAPSPENLKTLFDFICKGFDALDYKEHIDFDVVKSVNPEFKKATVKINIYKHHRQTIQYILPNEHEKLSQVELLVVDEAAAIPLPVVKSLLGPYLVFLSSTVNGYEGTGRSLSLKLLQQLEVRSHASAKGTKDTGRLFKKIELSESIRYACGDPIENWLNTLLCLDVSNAIPSLSRLPPPSECDLYYVNRDTLFSYHRDSELFLQRMMALYVASHYKNSPNDLQLLADAPAHHLFVLLGPVDESKNQLPDILCVIQVCLEGQISRKSAIQSLSDGHQPFGDQIPWKFSEQFRDTVFPSLSGARIVRIATHPSAMRLGYGSQAVELLVRLNLGTLGSRSRNSLYVYGESLSTSYPPRPHNGDGSVMRRAAKKIYYEGQLTSISEIDVEDEGKTPRVRVTEAAEKDQESNWAGGQSACIFSVERSQTHIHFEDTICCFSVNENLECNPTIYTGNPNTFENHLRPRVSVGRFTYLLSYGKNRDPQRFAKLLGSTFRNMEYKLALSIIDPKINFKDQDPTETTSDKYLQSIREYLSPHDMKRLEAYVDNLADFHLILDLVPTLTHLYFRQKLPVTMSYAQASVLLCIGLQNQNISYIEVMKKFYKYLDGRASKEIESTLPRLKEIVMEPHSVSVDEDLNNAAKQVEDDMKSKAESLFTPELFQQYAIEDGESGFETVLQNNGGKVPTGGLISVKSSRSAVKPEKEDSHKSDKRRSKDNHNHKSSKRRKS</sequence>
<proteinExistence type="inferred from homology"/>
<dbReference type="InterPro" id="IPR027992">
    <property type="entry name" value="tRNA_bind_dom"/>
</dbReference>
<dbReference type="AlphaFoldDB" id="A0AA86VHC6"/>
<evidence type="ECO:0000256" key="3">
    <source>
        <dbReference type="ARBA" id="ARBA00022679"/>
    </source>
</evidence>
<evidence type="ECO:0000256" key="1">
    <source>
        <dbReference type="ARBA" id="ARBA00004604"/>
    </source>
</evidence>
<evidence type="ECO:0000259" key="15">
    <source>
        <dbReference type="Pfam" id="PF13718"/>
    </source>
</evidence>
<keyword evidence="8 11" id="KW-0012">Acyltransferase</keyword>
<protein>
    <recommendedName>
        <fullName evidence="10 11">RNA cytidine acetyltransferase</fullName>
        <ecNumber evidence="11">2.3.1.-</ecNumber>
    </recommendedName>
    <alternativeName>
        <fullName evidence="11">18S rRNA cytosine acetyltransferase</fullName>
    </alternativeName>
</protein>
<dbReference type="GO" id="GO:0000049">
    <property type="term" value="F:tRNA binding"/>
    <property type="evidence" value="ECO:0007669"/>
    <property type="project" value="TreeGrafter"/>
</dbReference>
<evidence type="ECO:0000259" key="13">
    <source>
        <dbReference type="Pfam" id="PF05127"/>
    </source>
</evidence>
<dbReference type="FunFam" id="3.40.50.300:FF:002218">
    <property type="entry name" value="tRNA(Met) cytidine acetyltransferase TmcA"/>
    <property type="match status" value="1"/>
</dbReference>
<dbReference type="Pfam" id="PF05127">
    <property type="entry name" value="NAT10_TcmA_helicase"/>
    <property type="match status" value="1"/>
</dbReference>
<feature type="binding site" evidence="11">
    <location>
        <begin position="617"/>
        <end position="619"/>
    </location>
    <ligand>
        <name>acetyl-CoA</name>
        <dbReference type="ChEBI" id="CHEBI:57288"/>
    </ligand>
</feature>
<dbReference type="GO" id="GO:0005730">
    <property type="term" value="C:nucleolus"/>
    <property type="evidence" value="ECO:0007669"/>
    <property type="project" value="UniProtKB-SubCell"/>
</dbReference>
<dbReference type="Pfam" id="PF13725">
    <property type="entry name" value="tRNA_bind_2"/>
    <property type="match status" value="1"/>
</dbReference>
<evidence type="ECO:0000256" key="2">
    <source>
        <dbReference type="ARBA" id="ARBA00022552"/>
    </source>
</evidence>
<evidence type="ECO:0000256" key="4">
    <source>
        <dbReference type="ARBA" id="ARBA00022694"/>
    </source>
</evidence>
<dbReference type="HAMAP" id="MF_03211">
    <property type="entry name" value="RNA_acetyltr_Nat10"/>
    <property type="match status" value="1"/>
</dbReference>
<feature type="compositionally biased region" description="Basic residues" evidence="12">
    <location>
        <begin position="1016"/>
        <end position="1035"/>
    </location>
</feature>
<evidence type="ECO:0000256" key="5">
    <source>
        <dbReference type="ARBA" id="ARBA00022741"/>
    </source>
</evidence>
<dbReference type="Gene3D" id="3.40.50.300">
    <property type="entry name" value="P-loop containing nucleotide triphosphate hydrolases"/>
    <property type="match status" value="1"/>
</dbReference>
<dbReference type="Gramene" id="rna-AYBTSS11_LOCUS8301">
    <property type="protein sequence ID" value="CAJ1937961.1"/>
    <property type="gene ID" value="gene-AYBTSS11_LOCUS8301"/>
</dbReference>
<keyword evidence="4 11" id="KW-0819">tRNA processing</keyword>
<evidence type="ECO:0000256" key="12">
    <source>
        <dbReference type="SAM" id="MobiDB-lite"/>
    </source>
</evidence>
<keyword evidence="18" id="KW-1185">Reference proteome</keyword>
<evidence type="ECO:0000259" key="14">
    <source>
        <dbReference type="Pfam" id="PF08351"/>
    </source>
</evidence>
<dbReference type="Pfam" id="PF08351">
    <property type="entry name" value="TmcA_N"/>
    <property type="match status" value="1"/>
</dbReference>
<feature type="domain" description="TcmA/NAT10 helicase" evidence="13">
    <location>
        <begin position="281"/>
        <end position="476"/>
    </location>
</feature>
<dbReference type="GO" id="GO:1990883">
    <property type="term" value="F:18S rRNA cytidine N-acetyltransferase activity"/>
    <property type="evidence" value="ECO:0007669"/>
    <property type="project" value="TreeGrafter"/>
</dbReference>
<feature type="binding site" evidence="11">
    <location>
        <position position="458"/>
    </location>
    <ligand>
        <name>ATP</name>
        <dbReference type="ChEBI" id="CHEBI:30616"/>
    </ligand>
</feature>
<gene>
    <name evidence="17" type="ORF">AYBTSS11_LOCUS8301</name>
</gene>
<keyword evidence="3 11" id="KW-0808">Transferase</keyword>
<comment type="catalytic activity">
    <reaction evidence="9 11">
        <text>a cytidine in 18S rRNA + acetyl-CoA + ATP + H2O = an N(4)-acetylcytidine in 18S rRNA + ADP + phosphate + CoA + H(+)</text>
        <dbReference type="Rhea" id="RHEA:51424"/>
        <dbReference type="Rhea" id="RHEA-COMP:13575"/>
        <dbReference type="Rhea" id="RHEA-COMP:13576"/>
        <dbReference type="ChEBI" id="CHEBI:15377"/>
        <dbReference type="ChEBI" id="CHEBI:15378"/>
        <dbReference type="ChEBI" id="CHEBI:30616"/>
        <dbReference type="ChEBI" id="CHEBI:43474"/>
        <dbReference type="ChEBI" id="CHEBI:57287"/>
        <dbReference type="ChEBI" id="CHEBI:57288"/>
        <dbReference type="ChEBI" id="CHEBI:74900"/>
        <dbReference type="ChEBI" id="CHEBI:82748"/>
        <dbReference type="ChEBI" id="CHEBI:456216"/>
    </reaction>
</comment>
<accession>A0AA86VHC6</accession>
<dbReference type="Proteomes" id="UP001189624">
    <property type="component" value="Chromosome 3"/>
</dbReference>
<comment type="similarity">
    <text evidence="11">Belongs to the RNA cytidine acetyltransferase family. NAT10 subfamily.</text>
</comment>
<organism evidence="17 18">
    <name type="scientific">Sphenostylis stenocarpa</name>
    <dbReference type="NCBI Taxonomy" id="92480"/>
    <lineage>
        <taxon>Eukaryota</taxon>
        <taxon>Viridiplantae</taxon>
        <taxon>Streptophyta</taxon>
        <taxon>Embryophyta</taxon>
        <taxon>Tracheophyta</taxon>
        <taxon>Spermatophyta</taxon>
        <taxon>Magnoliopsida</taxon>
        <taxon>eudicotyledons</taxon>
        <taxon>Gunneridae</taxon>
        <taxon>Pentapetalae</taxon>
        <taxon>rosids</taxon>
        <taxon>fabids</taxon>
        <taxon>Fabales</taxon>
        <taxon>Fabaceae</taxon>
        <taxon>Papilionoideae</taxon>
        <taxon>50 kb inversion clade</taxon>
        <taxon>NPAAA clade</taxon>
        <taxon>indigoferoid/millettioid clade</taxon>
        <taxon>Phaseoleae</taxon>
        <taxon>Sphenostylis</taxon>
    </lineage>
</organism>
<feature type="domain" description="N-acetyltransferase" evidence="15">
    <location>
        <begin position="516"/>
        <end position="645"/>
    </location>
</feature>
<dbReference type="EC" id="2.3.1.-" evidence="11"/>
<feature type="domain" description="TmcA/NAT10 N-terminal" evidence="14">
    <location>
        <begin position="1"/>
        <end position="200"/>
    </location>
</feature>
<dbReference type="InterPro" id="IPR032672">
    <property type="entry name" value="TmcA/NAT10/Kre33"/>
</dbReference>
<keyword evidence="6 11" id="KW-0067">ATP-binding</keyword>
<feature type="binding site" evidence="11">
    <location>
        <position position="701"/>
    </location>
    <ligand>
        <name>acetyl-CoA</name>
        <dbReference type="ChEBI" id="CHEBI:57288"/>
    </ligand>
</feature>
<feature type="compositionally biased region" description="Basic and acidic residues" evidence="12">
    <location>
        <begin position="1006"/>
        <end position="1015"/>
    </location>
</feature>
<comment type="catalytic activity">
    <reaction evidence="11">
        <text>a cytidine in tRNA + acetyl-CoA + ATP + H2O = an N(4)-acetylcytidine in tRNA + ADP + phosphate + CoA + H(+)</text>
        <dbReference type="Rhea" id="RHEA:53876"/>
        <dbReference type="Rhea" id="RHEA-COMP:13670"/>
        <dbReference type="Rhea" id="RHEA-COMP:13671"/>
        <dbReference type="ChEBI" id="CHEBI:15377"/>
        <dbReference type="ChEBI" id="CHEBI:15378"/>
        <dbReference type="ChEBI" id="CHEBI:30616"/>
        <dbReference type="ChEBI" id="CHEBI:43474"/>
        <dbReference type="ChEBI" id="CHEBI:57287"/>
        <dbReference type="ChEBI" id="CHEBI:57288"/>
        <dbReference type="ChEBI" id="CHEBI:74900"/>
        <dbReference type="ChEBI" id="CHEBI:82748"/>
        <dbReference type="ChEBI" id="CHEBI:456216"/>
    </reaction>
</comment>
<keyword evidence="5 11" id="KW-0547">Nucleotide-binding</keyword>
<evidence type="ECO:0000256" key="11">
    <source>
        <dbReference type="HAMAP-Rule" id="MF_03211"/>
    </source>
</evidence>
<dbReference type="InterPro" id="IPR013562">
    <property type="entry name" value="TmcA/NAT10_N"/>
</dbReference>
<comment type="function">
    <text evidence="11">RNA cytidine acetyltransferase with specificity toward both 18S rRNA and tRNAs. Catalyzes the formation of N(4)-acetylcytidine (ac4C) in 18S rRNA. Required for early nucleolar cleavages of precursor rRNA at sites A0, A1 and A2 during 18S rRNA synthesis. Catalyzes the formation of ac4C in serine and leucine tRNAs. Requires a tRNA-binding adapter protein for full tRNA acetyltransferase activity but not for 18S rRNA acetylation.</text>
</comment>
<evidence type="ECO:0000313" key="18">
    <source>
        <dbReference type="Proteomes" id="UP001189624"/>
    </source>
</evidence>
<keyword evidence="7 11" id="KW-0539">Nucleus</keyword>
<dbReference type="InterPro" id="IPR000182">
    <property type="entry name" value="GNAT_dom"/>
</dbReference>
<feature type="domain" description="Possible tRNA binding" evidence="16">
    <location>
        <begin position="792"/>
        <end position="982"/>
    </location>
</feature>
<dbReference type="Pfam" id="PF13718">
    <property type="entry name" value="GNAT_acetyltr_2"/>
    <property type="match status" value="1"/>
</dbReference>
<evidence type="ECO:0000256" key="7">
    <source>
        <dbReference type="ARBA" id="ARBA00023242"/>
    </source>
</evidence>
<dbReference type="InterPro" id="IPR027417">
    <property type="entry name" value="P-loop_NTPase"/>
</dbReference>
<dbReference type="Gene3D" id="3.40.630.30">
    <property type="match status" value="1"/>
</dbReference>
<dbReference type="InterPro" id="IPR007807">
    <property type="entry name" value="TcmA/NAT10_helicase"/>
</dbReference>
<dbReference type="GO" id="GO:0051391">
    <property type="term" value="P:tRNA acetylation"/>
    <property type="evidence" value="ECO:0007669"/>
    <property type="project" value="UniProtKB-UniRule"/>
</dbReference>
<dbReference type="PANTHER" id="PTHR10925">
    <property type="entry name" value="N-ACETYLTRANSFERASE 10"/>
    <property type="match status" value="1"/>
</dbReference>
<keyword evidence="2 11" id="KW-0698">rRNA processing</keyword>
<evidence type="ECO:0000259" key="16">
    <source>
        <dbReference type="Pfam" id="PF13725"/>
    </source>
</evidence>
<comment type="subcellular location">
    <subcellularLocation>
        <location evidence="1 11">Nucleus</location>
        <location evidence="1 11">Nucleolus</location>
    </subcellularLocation>
</comment>
<dbReference type="EMBL" id="OY731400">
    <property type="protein sequence ID" value="CAJ1937961.1"/>
    <property type="molecule type" value="Genomic_DNA"/>
</dbReference>
<name>A0AA86VHC6_9FABA</name>
<evidence type="ECO:0000256" key="9">
    <source>
        <dbReference type="ARBA" id="ARBA00052133"/>
    </source>
</evidence>
<feature type="region of interest" description="Disordered" evidence="12">
    <location>
        <begin position="983"/>
        <end position="1035"/>
    </location>
</feature>
<feature type="binding site" evidence="11">
    <location>
        <begin position="286"/>
        <end position="295"/>
    </location>
    <ligand>
        <name>ATP</name>
        <dbReference type="ChEBI" id="CHEBI:30616"/>
    </ligand>
</feature>
<feature type="binding site" evidence="11">
    <location>
        <begin position="624"/>
        <end position="630"/>
    </location>
    <ligand>
        <name>acetyl-CoA</name>
        <dbReference type="ChEBI" id="CHEBI:57288"/>
    </ligand>
</feature>
<evidence type="ECO:0000256" key="8">
    <source>
        <dbReference type="ARBA" id="ARBA00023315"/>
    </source>
</evidence>
<dbReference type="GO" id="GO:1904812">
    <property type="term" value="P:rRNA acetylation involved in maturation of SSU-rRNA"/>
    <property type="evidence" value="ECO:0007669"/>
    <property type="project" value="InterPro"/>
</dbReference>
<dbReference type="InterPro" id="IPR033688">
    <property type="entry name" value="NAT10"/>
</dbReference>
<dbReference type="GO" id="GO:0005524">
    <property type="term" value="F:ATP binding"/>
    <property type="evidence" value="ECO:0007669"/>
    <property type="project" value="UniProtKB-UniRule"/>
</dbReference>
<dbReference type="GO" id="GO:0030686">
    <property type="term" value="C:90S preribosome"/>
    <property type="evidence" value="ECO:0007669"/>
    <property type="project" value="TreeGrafter"/>
</dbReference>